<dbReference type="SUPFAM" id="SSF51569">
    <property type="entry name" value="Aldolase"/>
    <property type="match status" value="1"/>
</dbReference>
<proteinExistence type="predicted"/>
<dbReference type="RefSeq" id="WP_044904035.1">
    <property type="nucleotide sequence ID" value="NZ_BAABXQ010000004.1"/>
</dbReference>
<dbReference type="EMBL" id="JQIF01000015">
    <property type="protein sequence ID" value="KGJ54479.1"/>
    <property type="molecule type" value="Genomic_DNA"/>
</dbReference>
<sequence length="210" mass="23769">MLYLIDSGNAQEIEEALMLGARGVTANTSMYRKNDIRLHDFVNGYSNRELDFLSGEVIGTYEEMLQQTEELLALYNEIVIKINFSKDGLHLADTLHKRGVKTAMTLIFTMGQAVAAINAHVDYLFFFIGRNEEYGSDAMRILSNIQEMIAAKRYPVKTVAASIKNLAQLEKLAAMKVDYAAIPYTLYMKSLEHPLTDSGARTFEDDFYLR</sequence>
<dbReference type="PANTHER" id="PTHR10683">
    <property type="entry name" value="TRANSALDOLASE"/>
    <property type="match status" value="1"/>
</dbReference>
<dbReference type="PANTHER" id="PTHR10683:SF36">
    <property type="entry name" value="TRANSALDOLASE"/>
    <property type="match status" value="1"/>
</dbReference>
<dbReference type="Pfam" id="PF00923">
    <property type="entry name" value="TAL_FSA"/>
    <property type="match status" value="1"/>
</dbReference>
<gene>
    <name evidence="2" type="ORF">CIAN88_03235</name>
</gene>
<protein>
    <submittedName>
        <fullName evidence="2">Transaldolase</fullName>
    </submittedName>
</protein>
<dbReference type="Proteomes" id="UP000030008">
    <property type="component" value="Unassembled WGS sequence"/>
</dbReference>
<evidence type="ECO:0000313" key="2">
    <source>
        <dbReference type="EMBL" id="KGJ54479.1"/>
    </source>
</evidence>
<evidence type="ECO:0000313" key="3">
    <source>
        <dbReference type="Proteomes" id="UP000030008"/>
    </source>
</evidence>
<accession>A0A099I921</accession>
<dbReference type="AlphaFoldDB" id="A0A099I921"/>
<name>A0A099I921_CLOIN</name>
<comment type="caution">
    <text evidence="2">The sequence shown here is derived from an EMBL/GenBank/DDBJ whole genome shotgun (WGS) entry which is preliminary data.</text>
</comment>
<dbReference type="Gene3D" id="3.20.20.70">
    <property type="entry name" value="Aldolase class I"/>
    <property type="match status" value="1"/>
</dbReference>
<organism evidence="2 3">
    <name type="scientific">Clostridium innocuum</name>
    <dbReference type="NCBI Taxonomy" id="1522"/>
    <lineage>
        <taxon>Bacteria</taxon>
        <taxon>Bacillati</taxon>
        <taxon>Bacillota</taxon>
        <taxon>Clostridia</taxon>
        <taxon>Eubacteriales</taxon>
        <taxon>Clostridiaceae</taxon>
        <taxon>Clostridium</taxon>
    </lineage>
</organism>
<dbReference type="GO" id="GO:0005975">
    <property type="term" value="P:carbohydrate metabolic process"/>
    <property type="evidence" value="ECO:0007669"/>
    <property type="project" value="InterPro"/>
</dbReference>
<evidence type="ECO:0000256" key="1">
    <source>
        <dbReference type="ARBA" id="ARBA00023270"/>
    </source>
</evidence>
<dbReference type="InterPro" id="IPR013785">
    <property type="entry name" value="Aldolase_TIM"/>
</dbReference>
<reference evidence="2 3" key="1">
    <citation type="submission" date="2014-08" db="EMBL/GenBank/DDBJ databases">
        <title>Clostridium innocuum, an unnegligible vancomycin-resistant pathogen causing extra-intestinal infections.</title>
        <authorList>
            <person name="Feng Y."/>
            <person name="Chiu C.-H."/>
        </authorList>
    </citation>
    <scope>NUCLEOTIDE SEQUENCE [LARGE SCALE GENOMIC DNA]</scope>
    <source>
        <strain evidence="2 3">AN88</strain>
    </source>
</reference>
<dbReference type="InterPro" id="IPR001585">
    <property type="entry name" value="TAL/FSA"/>
</dbReference>
<keyword evidence="1" id="KW-0704">Schiff base</keyword>